<sequence length="62" mass="6789">MTGSWLGQGNPPIDYPKLLDLYAAGKLIQWPLQVNGPRYAAFSSVCLIFHSSGLRSIRGAVR</sequence>
<dbReference type="Proteomes" id="UP000773850">
    <property type="component" value="Unassembled WGS sequence"/>
</dbReference>
<accession>A0ABQ7HEC9</accession>
<comment type="caution">
    <text evidence="1">The sequence shown here is derived from an EMBL/GenBank/DDBJ whole genome shotgun (WGS) entry which is preliminary data.</text>
</comment>
<organism evidence="1 2">
    <name type="scientific">Geobacillus stearothermophilus</name>
    <name type="common">Bacillus stearothermophilus</name>
    <dbReference type="NCBI Taxonomy" id="1422"/>
    <lineage>
        <taxon>Bacteria</taxon>
        <taxon>Bacillati</taxon>
        <taxon>Bacillota</taxon>
        <taxon>Bacilli</taxon>
        <taxon>Bacillales</taxon>
        <taxon>Anoxybacillaceae</taxon>
        <taxon>Geobacillus</taxon>
    </lineage>
</organism>
<keyword evidence="2" id="KW-1185">Reference proteome</keyword>
<gene>
    <name evidence="1" type="ORF">GS8_2643</name>
</gene>
<evidence type="ECO:0000313" key="1">
    <source>
        <dbReference type="EMBL" id="KAF6510486.1"/>
    </source>
</evidence>
<evidence type="ECO:0000313" key="2">
    <source>
        <dbReference type="Proteomes" id="UP000773850"/>
    </source>
</evidence>
<name>A0ABQ7HEC9_GEOSE</name>
<reference evidence="1 2" key="1">
    <citation type="submission" date="2016-03" db="EMBL/GenBank/DDBJ databases">
        <title>Spore heat resistance.</title>
        <authorList>
            <person name="Boekhorst J."/>
            <person name="Berendsen E.M."/>
            <person name="Wells-Bennik M.H."/>
            <person name="Kuipers O.P."/>
        </authorList>
    </citation>
    <scope>NUCLEOTIDE SEQUENCE [LARGE SCALE GENOMIC DNA]</scope>
    <source>
        <strain evidence="1 2">GS8</strain>
    </source>
</reference>
<protein>
    <submittedName>
        <fullName evidence="1">Alcohol dehydrogenase</fullName>
    </submittedName>
</protein>
<proteinExistence type="predicted"/>
<dbReference type="EMBL" id="LUCS01000028">
    <property type="protein sequence ID" value="KAF6510486.1"/>
    <property type="molecule type" value="Genomic_DNA"/>
</dbReference>